<comment type="caution">
    <text evidence="1">The sequence shown here is derived from an EMBL/GenBank/DDBJ whole genome shotgun (WGS) entry which is preliminary data.</text>
</comment>
<dbReference type="EMBL" id="JAGIZQ010000001">
    <property type="protein sequence ID" value="KAH6649535.1"/>
    <property type="molecule type" value="Genomic_DNA"/>
</dbReference>
<organism evidence="1 2">
    <name type="scientific">Chaetomium tenue</name>
    <dbReference type="NCBI Taxonomy" id="1854479"/>
    <lineage>
        <taxon>Eukaryota</taxon>
        <taxon>Fungi</taxon>
        <taxon>Dikarya</taxon>
        <taxon>Ascomycota</taxon>
        <taxon>Pezizomycotina</taxon>
        <taxon>Sordariomycetes</taxon>
        <taxon>Sordariomycetidae</taxon>
        <taxon>Sordariales</taxon>
        <taxon>Chaetomiaceae</taxon>
        <taxon>Chaetomium</taxon>
    </lineage>
</organism>
<dbReference type="Proteomes" id="UP000724584">
    <property type="component" value="Unassembled WGS sequence"/>
</dbReference>
<sequence>MALDCGSRGKFWSGWMVEARENCPLSRLSGQEGLLHSFGEDCKFAHVISGACLRRARLVRFGLPRGLPQDSFGTTSWRVMSLVQLVIALAMTGSTDPPSATNRDRLASGRWGDFDGVGDGRRRRTACRRMGERLIPTGQWTTTLFQQRPCISDLLRHLNF</sequence>
<evidence type="ECO:0000313" key="1">
    <source>
        <dbReference type="EMBL" id="KAH6649535.1"/>
    </source>
</evidence>
<proteinExistence type="predicted"/>
<name>A0ACB7PMI3_9PEZI</name>
<accession>A0ACB7PMI3</accession>
<reference evidence="1 2" key="1">
    <citation type="journal article" date="2021" name="Nat. Commun.">
        <title>Genetic determinants of endophytism in the Arabidopsis root mycobiome.</title>
        <authorList>
            <person name="Mesny F."/>
            <person name="Miyauchi S."/>
            <person name="Thiergart T."/>
            <person name="Pickel B."/>
            <person name="Atanasova L."/>
            <person name="Karlsson M."/>
            <person name="Huettel B."/>
            <person name="Barry K.W."/>
            <person name="Haridas S."/>
            <person name="Chen C."/>
            <person name="Bauer D."/>
            <person name="Andreopoulos W."/>
            <person name="Pangilinan J."/>
            <person name="LaButti K."/>
            <person name="Riley R."/>
            <person name="Lipzen A."/>
            <person name="Clum A."/>
            <person name="Drula E."/>
            <person name="Henrissat B."/>
            <person name="Kohler A."/>
            <person name="Grigoriev I.V."/>
            <person name="Martin F.M."/>
            <person name="Hacquard S."/>
        </authorList>
    </citation>
    <scope>NUCLEOTIDE SEQUENCE [LARGE SCALE GENOMIC DNA]</scope>
    <source>
        <strain evidence="1 2">MPI-SDFR-AT-0079</strain>
    </source>
</reference>
<keyword evidence="2" id="KW-1185">Reference proteome</keyword>
<evidence type="ECO:0000313" key="2">
    <source>
        <dbReference type="Proteomes" id="UP000724584"/>
    </source>
</evidence>
<protein>
    <submittedName>
        <fullName evidence="1">Uncharacterized protein</fullName>
    </submittedName>
</protein>
<gene>
    <name evidence="1" type="ORF">F5144DRAFT_8111</name>
</gene>